<name>A0A964T3L9_9HYPH</name>
<protein>
    <recommendedName>
        <fullName evidence="5">PepSY domain-containing protein</fullName>
    </recommendedName>
</protein>
<evidence type="ECO:0000313" key="4">
    <source>
        <dbReference type="Proteomes" id="UP000773614"/>
    </source>
</evidence>
<keyword evidence="4" id="KW-1185">Reference proteome</keyword>
<evidence type="ECO:0000313" key="3">
    <source>
        <dbReference type="EMBL" id="MYZ47694.1"/>
    </source>
</evidence>
<dbReference type="AlphaFoldDB" id="A0A964T3L9"/>
<keyword evidence="2" id="KW-0732">Signal</keyword>
<reference evidence="3" key="1">
    <citation type="submission" date="2019-03" db="EMBL/GenBank/DDBJ databases">
        <title>Afifella sp. nov., isolated from activated sludge.</title>
        <authorList>
            <person name="Li Q."/>
            <person name="Liu Y."/>
        </authorList>
    </citation>
    <scope>NUCLEOTIDE SEQUENCE</scope>
    <source>
        <strain evidence="3">L72</strain>
    </source>
</reference>
<sequence>MLRTALPLAAFGLAASASVAAAGSVGFGVRVGAMPPIVYPVGPAVGVYAAPPVREMPAAIPPEEVRLALARAGYDGIGPVRPAGGLYAIEAFDPNGILLDLRISPVSGEIVSFVPVRAALPAGSWAQPPAVAVLPAPAPVPRLSVAPAPPKPVAAVAPRTSAPEPARPVARPAAPASTDRGPASSAAPAAPPGEDVPSAPPAQSADGNNPLVVY</sequence>
<evidence type="ECO:0000256" key="1">
    <source>
        <dbReference type="SAM" id="MobiDB-lite"/>
    </source>
</evidence>
<comment type="caution">
    <text evidence="3">The sequence shown here is derived from an EMBL/GenBank/DDBJ whole genome shotgun (WGS) entry which is preliminary data.</text>
</comment>
<accession>A0A964T3L9</accession>
<evidence type="ECO:0008006" key="5">
    <source>
        <dbReference type="Google" id="ProtNLM"/>
    </source>
</evidence>
<feature type="chain" id="PRO_5037742799" description="PepSY domain-containing protein" evidence="2">
    <location>
        <begin position="22"/>
        <end position="214"/>
    </location>
</feature>
<organism evidence="3 4">
    <name type="scientific">Propylenella binzhouense</name>
    <dbReference type="NCBI Taxonomy" id="2555902"/>
    <lineage>
        <taxon>Bacteria</taxon>
        <taxon>Pseudomonadati</taxon>
        <taxon>Pseudomonadota</taxon>
        <taxon>Alphaproteobacteria</taxon>
        <taxon>Hyphomicrobiales</taxon>
        <taxon>Propylenellaceae</taxon>
        <taxon>Propylenella</taxon>
    </lineage>
</organism>
<dbReference type="RefSeq" id="WP_161140041.1">
    <property type="nucleotide sequence ID" value="NZ_SPKJ01000019.1"/>
</dbReference>
<feature type="signal peptide" evidence="2">
    <location>
        <begin position="1"/>
        <end position="21"/>
    </location>
</feature>
<feature type="region of interest" description="Disordered" evidence="1">
    <location>
        <begin position="151"/>
        <end position="214"/>
    </location>
</feature>
<feature type="compositionally biased region" description="Low complexity" evidence="1">
    <location>
        <begin position="153"/>
        <end position="188"/>
    </location>
</feature>
<evidence type="ECO:0000256" key="2">
    <source>
        <dbReference type="SAM" id="SignalP"/>
    </source>
</evidence>
<proteinExistence type="predicted"/>
<gene>
    <name evidence="3" type="ORF">E4O86_08210</name>
</gene>
<dbReference type="EMBL" id="SPKJ01000019">
    <property type="protein sequence ID" value="MYZ47694.1"/>
    <property type="molecule type" value="Genomic_DNA"/>
</dbReference>
<dbReference type="Proteomes" id="UP000773614">
    <property type="component" value="Unassembled WGS sequence"/>
</dbReference>